<feature type="transmembrane region" description="Helical" evidence="1">
    <location>
        <begin position="29"/>
        <end position="51"/>
    </location>
</feature>
<keyword evidence="1" id="KW-1133">Transmembrane helix</keyword>
<evidence type="ECO:0000256" key="1">
    <source>
        <dbReference type="SAM" id="Phobius"/>
    </source>
</evidence>
<proteinExistence type="predicted"/>
<name>A0A1M6JDD2_9CLOT</name>
<reference evidence="3 4" key="1">
    <citation type="submission" date="2016-11" db="EMBL/GenBank/DDBJ databases">
        <authorList>
            <person name="Jaros S."/>
            <person name="Januszkiewicz K."/>
            <person name="Wedrychowicz H."/>
        </authorList>
    </citation>
    <scope>NUCLEOTIDE SEQUENCE [LARGE SCALE GENOMIC DNA]</scope>
    <source>
        <strain evidence="3 4">DSM 21864</strain>
    </source>
</reference>
<dbReference type="PANTHER" id="PTHR34351:SF2">
    <property type="entry name" value="DUF58 DOMAIN-CONTAINING PROTEIN"/>
    <property type="match status" value="1"/>
</dbReference>
<accession>A0A1M6JDD2</accession>
<keyword evidence="1" id="KW-0812">Transmembrane</keyword>
<dbReference type="OrthoDB" id="9778037at2"/>
<dbReference type="EMBL" id="FQZO01000005">
    <property type="protein sequence ID" value="SHJ44688.1"/>
    <property type="molecule type" value="Genomic_DNA"/>
</dbReference>
<organism evidence="3 4">
    <name type="scientific">Clostridium amylolyticum</name>
    <dbReference type="NCBI Taxonomy" id="1121298"/>
    <lineage>
        <taxon>Bacteria</taxon>
        <taxon>Bacillati</taxon>
        <taxon>Bacillota</taxon>
        <taxon>Clostridia</taxon>
        <taxon>Eubacteriales</taxon>
        <taxon>Clostridiaceae</taxon>
        <taxon>Clostridium</taxon>
    </lineage>
</organism>
<dbReference type="Proteomes" id="UP000184080">
    <property type="component" value="Unassembled WGS sequence"/>
</dbReference>
<feature type="domain" description="DUF58" evidence="2">
    <location>
        <begin position="193"/>
        <end position="265"/>
    </location>
</feature>
<dbReference type="PANTHER" id="PTHR34351">
    <property type="entry name" value="SLR1927 PROTEIN-RELATED"/>
    <property type="match status" value="1"/>
</dbReference>
<protein>
    <recommendedName>
        <fullName evidence="2">DUF58 domain-containing protein</fullName>
    </recommendedName>
</protein>
<sequence length="399" mass="46684">MIRINYKFIILMVMAYIFAYIQGGNLPYTLFYTFAVTLVASFILSIIYLINIKISVSLPEREYYCGINETLIISIKNRSIFFIPYIIIKNNALQSLFPHYSGEIFSLRYGEEVDLKYNMNFSIRGVYNLGSFIVWVRDIFGVVDLKRKEDKNKIIKVYPRIYSIEEKIFKGNDIFKNTFRSKSSIEDTYSARDMRRYQEGDSLKRINWKVSAKQQELYIKNYETVSGEEFALFLDMNEANYTLDSKGIKEEMMIDFALSLISTMTDRAVEMKLFLNNKLGTSFNIEEKEDFQKIREFFLAEKSNGKNNIIDFMQKNINKLHTKSGVGIITARVSEALVNYIIESKEKGYGMVLFIAEENEVSDEYKDILKRLDIHCYNIKSLLKGEQEEDIAFEEVVTR</sequence>
<dbReference type="RefSeq" id="WP_073008507.1">
    <property type="nucleotide sequence ID" value="NZ_FQZO01000005.1"/>
</dbReference>
<evidence type="ECO:0000259" key="2">
    <source>
        <dbReference type="Pfam" id="PF01882"/>
    </source>
</evidence>
<dbReference type="AlphaFoldDB" id="A0A1M6JDD2"/>
<dbReference type="Pfam" id="PF01882">
    <property type="entry name" value="DUF58"/>
    <property type="match status" value="1"/>
</dbReference>
<keyword evidence="1" id="KW-0472">Membrane</keyword>
<evidence type="ECO:0000313" key="4">
    <source>
        <dbReference type="Proteomes" id="UP000184080"/>
    </source>
</evidence>
<gene>
    <name evidence="3" type="ORF">SAMN05444401_3055</name>
</gene>
<dbReference type="InterPro" id="IPR002881">
    <property type="entry name" value="DUF58"/>
</dbReference>
<feature type="transmembrane region" description="Helical" evidence="1">
    <location>
        <begin position="7"/>
        <end position="23"/>
    </location>
</feature>
<keyword evidence="4" id="KW-1185">Reference proteome</keyword>
<dbReference type="STRING" id="1121298.SAMN05444401_3055"/>
<evidence type="ECO:0000313" key="3">
    <source>
        <dbReference type="EMBL" id="SHJ44688.1"/>
    </source>
</evidence>